<proteinExistence type="predicted"/>
<reference evidence="3" key="1">
    <citation type="journal article" date="2013" name="Nature">
        <title>Draft genome of the wheat A-genome progenitor Triticum urartu.</title>
        <authorList>
            <person name="Ling H.Q."/>
            <person name="Zhao S."/>
            <person name="Liu D."/>
            <person name="Wang J."/>
            <person name="Sun H."/>
            <person name="Zhang C."/>
            <person name="Fan H."/>
            <person name="Li D."/>
            <person name="Dong L."/>
            <person name="Tao Y."/>
            <person name="Gao C."/>
            <person name="Wu H."/>
            <person name="Li Y."/>
            <person name="Cui Y."/>
            <person name="Guo X."/>
            <person name="Zheng S."/>
            <person name="Wang B."/>
            <person name="Yu K."/>
            <person name="Liang Q."/>
            <person name="Yang W."/>
            <person name="Lou X."/>
            <person name="Chen J."/>
            <person name="Feng M."/>
            <person name="Jian J."/>
            <person name="Zhang X."/>
            <person name="Luo G."/>
            <person name="Jiang Y."/>
            <person name="Liu J."/>
            <person name="Wang Z."/>
            <person name="Sha Y."/>
            <person name="Zhang B."/>
            <person name="Wu H."/>
            <person name="Tang D."/>
            <person name="Shen Q."/>
            <person name="Xue P."/>
            <person name="Zou S."/>
            <person name="Wang X."/>
            <person name="Liu X."/>
            <person name="Wang F."/>
            <person name="Yang Y."/>
            <person name="An X."/>
            <person name="Dong Z."/>
            <person name="Zhang K."/>
            <person name="Zhang X."/>
            <person name="Luo M.C."/>
            <person name="Dvorak J."/>
            <person name="Tong Y."/>
            <person name="Wang J."/>
            <person name="Yang H."/>
            <person name="Li Z."/>
            <person name="Wang D."/>
            <person name="Zhang A."/>
            <person name="Wang J."/>
        </authorList>
    </citation>
    <scope>NUCLEOTIDE SEQUENCE</scope>
    <source>
        <strain evidence="3">cv. G1812</strain>
    </source>
</reference>
<dbReference type="EnsemblPlants" id="TuG1812G0600003991.01.T03">
    <property type="protein sequence ID" value="TuG1812G0600003991.01.T03"/>
    <property type="gene ID" value="TuG1812G0600003991.01"/>
</dbReference>
<dbReference type="InterPro" id="IPR025312">
    <property type="entry name" value="DUF4216"/>
</dbReference>
<dbReference type="Pfam" id="PF02992">
    <property type="entry name" value="Transposase_21"/>
    <property type="match status" value="1"/>
</dbReference>
<dbReference type="AlphaFoldDB" id="A0A8R7V062"/>
<dbReference type="Pfam" id="PF13952">
    <property type="entry name" value="DUF4216"/>
    <property type="match status" value="1"/>
</dbReference>
<organism evidence="2 3">
    <name type="scientific">Triticum urartu</name>
    <name type="common">Red wild einkorn</name>
    <name type="synonym">Crithodium urartu</name>
    <dbReference type="NCBI Taxonomy" id="4572"/>
    <lineage>
        <taxon>Eukaryota</taxon>
        <taxon>Viridiplantae</taxon>
        <taxon>Streptophyta</taxon>
        <taxon>Embryophyta</taxon>
        <taxon>Tracheophyta</taxon>
        <taxon>Spermatophyta</taxon>
        <taxon>Magnoliopsida</taxon>
        <taxon>Liliopsida</taxon>
        <taxon>Poales</taxon>
        <taxon>Poaceae</taxon>
        <taxon>BOP clade</taxon>
        <taxon>Pooideae</taxon>
        <taxon>Triticodae</taxon>
        <taxon>Triticeae</taxon>
        <taxon>Triticinae</taxon>
        <taxon>Triticum</taxon>
    </lineage>
</organism>
<feature type="domain" description="DUF4216" evidence="1">
    <location>
        <begin position="73"/>
        <end position="109"/>
    </location>
</feature>
<keyword evidence="3" id="KW-1185">Reference proteome</keyword>
<reference evidence="2" key="2">
    <citation type="submission" date="2018-03" db="EMBL/GenBank/DDBJ databases">
        <title>The Triticum urartu genome reveals the dynamic nature of wheat genome evolution.</title>
        <authorList>
            <person name="Ling H."/>
            <person name="Ma B."/>
            <person name="Shi X."/>
            <person name="Liu H."/>
            <person name="Dong L."/>
            <person name="Sun H."/>
            <person name="Cao Y."/>
            <person name="Gao Q."/>
            <person name="Zheng S."/>
            <person name="Li Y."/>
            <person name="Yu Y."/>
            <person name="Du H."/>
            <person name="Qi M."/>
            <person name="Li Y."/>
            <person name="Yu H."/>
            <person name="Cui Y."/>
            <person name="Wang N."/>
            <person name="Chen C."/>
            <person name="Wu H."/>
            <person name="Zhao Y."/>
            <person name="Zhang J."/>
            <person name="Li Y."/>
            <person name="Zhou W."/>
            <person name="Zhang B."/>
            <person name="Hu W."/>
            <person name="Eijk M."/>
            <person name="Tang J."/>
            <person name="Witsenboer H."/>
            <person name="Zhao S."/>
            <person name="Li Z."/>
            <person name="Zhang A."/>
            <person name="Wang D."/>
            <person name="Liang C."/>
        </authorList>
    </citation>
    <scope>NUCLEOTIDE SEQUENCE [LARGE SCALE GENOMIC DNA]</scope>
    <source>
        <strain evidence="2">cv. G1812</strain>
    </source>
</reference>
<dbReference type="InterPro" id="IPR004242">
    <property type="entry name" value="Transposase_21"/>
</dbReference>
<evidence type="ECO:0000259" key="1">
    <source>
        <dbReference type="Pfam" id="PF13952"/>
    </source>
</evidence>
<evidence type="ECO:0000313" key="3">
    <source>
        <dbReference type="Proteomes" id="UP000015106"/>
    </source>
</evidence>
<dbReference type="Gramene" id="TuG1812G0600003991.01.T03">
    <property type="protein sequence ID" value="TuG1812G0600003991.01.T03"/>
    <property type="gene ID" value="TuG1812G0600003991.01"/>
</dbReference>
<dbReference type="Proteomes" id="UP000015106">
    <property type="component" value="Chromosome 6"/>
</dbReference>
<sequence>MGHRRWLPQNHVFRRRKKEFDNTEEMELAPITMSGSSALRMLQGRVFVLGKKVIVAKKGKGKKKGKDSEKGTEDYKVVFFKCDWYDVHHKAGIIRDEFGFTHVNFSQKIH</sequence>
<evidence type="ECO:0000313" key="2">
    <source>
        <dbReference type="EnsemblPlants" id="TuG1812G0600003991.01.T03"/>
    </source>
</evidence>
<name>A0A8R7V062_TRIUA</name>
<accession>A0A8R7V062</accession>
<protein>
    <recommendedName>
        <fullName evidence="1">DUF4216 domain-containing protein</fullName>
    </recommendedName>
</protein>
<reference evidence="2" key="3">
    <citation type="submission" date="2022-06" db="UniProtKB">
        <authorList>
            <consortium name="EnsemblPlants"/>
        </authorList>
    </citation>
    <scope>IDENTIFICATION</scope>
</reference>